<comment type="caution">
    <text evidence="2">The sequence shown here is derived from an EMBL/GenBank/DDBJ whole genome shotgun (WGS) entry which is preliminary data.</text>
</comment>
<protein>
    <submittedName>
        <fullName evidence="2">Uncharacterized protein</fullName>
    </submittedName>
</protein>
<dbReference type="Proteomes" id="UP001642464">
    <property type="component" value="Unassembled WGS sequence"/>
</dbReference>
<sequence length="308" mass="33678">MKAWKEAKTAKSNAEVSGDQKAVAENGKVGESSKQLVPTPARANAKASHALPKYTVPNFVLESLAAKAPLPPKPFAVTGEGDDEGEQGKEKKMQVKASAKPKASPKTKMKLAKIARGRKKTQDRVEIAGPEVEQALELLPAQATAEPEAQLAEPQQVVPAEETVELETELQYKPKAFAEVRKCYISGLRKEGFSYKAASEQWMLSTERSDLLSGMSLQELKRLKHQAFVHVIMGVAELLRCKVPPLVNHFVELFCGKAEVTKAMWAVGYECHTAVQGRIADSDSLGVQLILHAAELFPALAEFFDKFK</sequence>
<proteinExistence type="predicted"/>
<feature type="region of interest" description="Disordered" evidence="1">
    <location>
        <begin position="1"/>
        <end position="47"/>
    </location>
</feature>
<name>A0ABP0N9U0_9DINO</name>
<keyword evidence="3" id="KW-1185">Reference proteome</keyword>
<dbReference type="EMBL" id="CAXAMM010027191">
    <property type="protein sequence ID" value="CAK9060351.1"/>
    <property type="molecule type" value="Genomic_DNA"/>
</dbReference>
<organism evidence="2 3">
    <name type="scientific">Durusdinium trenchii</name>
    <dbReference type="NCBI Taxonomy" id="1381693"/>
    <lineage>
        <taxon>Eukaryota</taxon>
        <taxon>Sar</taxon>
        <taxon>Alveolata</taxon>
        <taxon>Dinophyceae</taxon>
        <taxon>Suessiales</taxon>
        <taxon>Symbiodiniaceae</taxon>
        <taxon>Durusdinium</taxon>
    </lineage>
</organism>
<feature type="compositionally biased region" description="Basic residues" evidence="1">
    <location>
        <begin position="103"/>
        <end position="119"/>
    </location>
</feature>
<evidence type="ECO:0000256" key="1">
    <source>
        <dbReference type="SAM" id="MobiDB-lite"/>
    </source>
</evidence>
<feature type="non-terminal residue" evidence="2">
    <location>
        <position position="308"/>
    </location>
</feature>
<reference evidence="2 3" key="1">
    <citation type="submission" date="2024-02" db="EMBL/GenBank/DDBJ databases">
        <authorList>
            <person name="Chen Y."/>
            <person name="Shah S."/>
            <person name="Dougan E. K."/>
            <person name="Thang M."/>
            <person name="Chan C."/>
        </authorList>
    </citation>
    <scope>NUCLEOTIDE SEQUENCE [LARGE SCALE GENOMIC DNA]</scope>
</reference>
<evidence type="ECO:0000313" key="2">
    <source>
        <dbReference type="EMBL" id="CAK9060351.1"/>
    </source>
</evidence>
<evidence type="ECO:0000313" key="3">
    <source>
        <dbReference type="Proteomes" id="UP001642464"/>
    </source>
</evidence>
<feature type="region of interest" description="Disordered" evidence="1">
    <location>
        <begin position="70"/>
        <end position="124"/>
    </location>
</feature>
<gene>
    <name evidence="2" type="ORF">SCF082_LOCUS31799</name>
</gene>
<accession>A0ABP0N9U0</accession>